<gene>
    <name evidence="10" type="ORF">HF526_16170</name>
</gene>
<dbReference type="PROSITE" id="PS51085">
    <property type="entry name" value="2FE2S_FER_2"/>
    <property type="match status" value="1"/>
</dbReference>
<evidence type="ECO:0000256" key="5">
    <source>
        <dbReference type="ARBA" id="ARBA00023002"/>
    </source>
</evidence>
<evidence type="ECO:0000259" key="9">
    <source>
        <dbReference type="PROSITE" id="PS51384"/>
    </source>
</evidence>
<reference evidence="10 11" key="1">
    <citation type="submission" date="2020-04" db="EMBL/GenBank/DDBJ databases">
        <authorList>
            <person name="Klaysubun C."/>
            <person name="Duangmal K."/>
            <person name="Lipun K."/>
        </authorList>
    </citation>
    <scope>NUCLEOTIDE SEQUENCE [LARGE SCALE GENOMIC DNA]</scope>
    <source>
        <strain evidence="10 11">K10HN5</strain>
    </source>
</reference>
<dbReference type="Gene3D" id="2.40.30.10">
    <property type="entry name" value="Translation factors"/>
    <property type="match status" value="1"/>
</dbReference>
<evidence type="ECO:0000313" key="11">
    <source>
        <dbReference type="Proteomes" id="UP000820669"/>
    </source>
</evidence>
<evidence type="ECO:0000256" key="3">
    <source>
        <dbReference type="ARBA" id="ARBA00022714"/>
    </source>
</evidence>
<dbReference type="CDD" id="cd00207">
    <property type="entry name" value="fer2"/>
    <property type="match status" value="1"/>
</dbReference>
<keyword evidence="5" id="KW-0560">Oxidoreductase</keyword>
<dbReference type="PROSITE" id="PS00197">
    <property type="entry name" value="2FE2S_FER_1"/>
    <property type="match status" value="1"/>
</dbReference>
<evidence type="ECO:0000256" key="1">
    <source>
        <dbReference type="ARBA" id="ARBA00001974"/>
    </source>
</evidence>
<dbReference type="PROSITE" id="PS51384">
    <property type="entry name" value="FAD_FR"/>
    <property type="match status" value="1"/>
</dbReference>
<dbReference type="Gene3D" id="3.10.20.30">
    <property type="match status" value="1"/>
</dbReference>
<keyword evidence="3" id="KW-0001">2Fe-2S</keyword>
<dbReference type="InterPro" id="IPR050415">
    <property type="entry name" value="MRET"/>
</dbReference>
<evidence type="ECO:0000259" key="8">
    <source>
        <dbReference type="PROSITE" id="PS51085"/>
    </source>
</evidence>
<keyword evidence="2" id="KW-0285">Flavoprotein</keyword>
<dbReference type="PANTHER" id="PTHR47354:SF1">
    <property type="entry name" value="CARNITINE MONOOXYGENASE REDUCTASE SUBUNIT"/>
    <property type="match status" value="1"/>
</dbReference>
<dbReference type="Gene3D" id="3.40.50.80">
    <property type="entry name" value="Nucleotide-binding domain of ferredoxin-NADP reductase (FNR) module"/>
    <property type="match status" value="1"/>
</dbReference>
<dbReference type="SUPFAM" id="SSF52343">
    <property type="entry name" value="Ferredoxin reductase-like, C-terminal NADP-linked domain"/>
    <property type="match status" value="1"/>
</dbReference>
<keyword evidence="11" id="KW-1185">Reference proteome</keyword>
<dbReference type="InterPro" id="IPR017927">
    <property type="entry name" value="FAD-bd_FR_type"/>
</dbReference>
<protein>
    <submittedName>
        <fullName evidence="10">Oxidoreductase</fullName>
    </submittedName>
</protein>
<accession>A0ABX1SBA1</accession>
<evidence type="ECO:0000256" key="7">
    <source>
        <dbReference type="ARBA" id="ARBA00023014"/>
    </source>
</evidence>
<evidence type="ECO:0000256" key="4">
    <source>
        <dbReference type="ARBA" id="ARBA00022723"/>
    </source>
</evidence>
<dbReference type="Proteomes" id="UP000820669">
    <property type="component" value="Unassembled WGS sequence"/>
</dbReference>
<dbReference type="InterPro" id="IPR006058">
    <property type="entry name" value="2Fe2S_fd_BS"/>
</dbReference>
<feature type="domain" description="FAD-binding FR-type" evidence="9">
    <location>
        <begin position="29"/>
        <end position="130"/>
    </location>
</feature>
<keyword evidence="7" id="KW-0411">Iron-sulfur</keyword>
<keyword evidence="6" id="KW-0408">Iron</keyword>
<evidence type="ECO:0000256" key="6">
    <source>
        <dbReference type="ARBA" id="ARBA00023004"/>
    </source>
</evidence>
<comment type="cofactor">
    <cofactor evidence="1">
        <name>FAD</name>
        <dbReference type="ChEBI" id="CHEBI:57692"/>
    </cofactor>
</comment>
<dbReference type="CDD" id="cd06185">
    <property type="entry name" value="PDR_like"/>
    <property type="match status" value="1"/>
</dbReference>
<dbReference type="PRINTS" id="PR00409">
    <property type="entry name" value="PHDIOXRDTASE"/>
</dbReference>
<dbReference type="SUPFAM" id="SSF63380">
    <property type="entry name" value="Riboflavin synthase domain-like"/>
    <property type="match status" value="1"/>
</dbReference>
<dbReference type="InterPro" id="IPR001041">
    <property type="entry name" value="2Fe-2S_ferredoxin-type"/>
</dbReference>
<dbReference type="PANTHER" id="PTHR47354">
    <property type="entry name" value="NADH OXIDOREDUCTASE HCR"/>
    <property type="match status" value="1"/>
</dbReference>
<comment type="caution">
    <text evidence="10">The sequence shown here is derived from an EMBL/GenBank/DDBJ whole genome shotgun (WGS) entry which is preliminary data.</text>
</comment>
<evidence type="ECO:0000256" key="2">
    <source>
        <dbReference type="ARBA" id="ARBA00022630"/>
    </source>
</evidence>
<dbReference type="InterPro" id="IPR012675">
    <property type="entry name" value="Beta-grasp_dom_sf"/>
</dbReference>
<dbReference type="InterPro" id="IPR039261">
    <property type="entry name" value="FNR_nucleotide-bd"/>
</dbReference>
<dbReference type="SUPFAM" id="SSF54292">
    <property type="entry name" value="2Fe-2S ferredoxin-like"/>
    <property type="match status" value="1"/>
</dbReference>
<sequence length="323" mass="33845">MRRINAVVALSARLAQRSGRRRPPIAAVDRDLPLVVAEVRREAPDVVGLRLSRAGGGVLPGWHPGAHLDLVLPSGRVRQYSLCGDPADRTAYRIAVRRIVDGAGGSREVHDLRPGAALTARGPRNAFPLVTASAYLFLAGGIGITPIVPMVRAAAARGADWRLVHAGRTRESLPLSSGLDLARVRLRPDDEHAGPPTAAELLDGLPAGAAVYCCGPPPMIDAVRRGLPAGVPLHAERFSAPPVAGGRPFTVELARRGIRVDVPADRSALAAVHEVVPDVAFSCRQGFCGTCHVRVLAGEVPGPPGEMALCVGRAAGDRVVVDL</sequence>
<keyword evidence="4" id="KW-0479">Metal-binding</keyword>
<name>A0ABX1SBA1_9PSEU</name>
<proteinExistence type="predicted"/>
<organism evidence="10 11">
    <name type="scientific">Pseudonocardia acidicola</name>
    <dbReference type="NCBI Taxonomy" id="2724939"/>
    <lineage>
        <taxon>Bacteria</taxon>
        <taxon>Bacillati</taxon>
        <taxon>Actinomycetota</taxon>
        <taxon>Actinomycetes</taxon>
        <taxon>Pseudonocardiales</taxon>
        <taxon>Pseudonocardiaceae</taxon>
        <taxon>Pseudonocardia</taxon>
    </lineage>
</organism>
<dbReference type="EMBL" id="JAAXLA010000027">
    <property type="protein sequence ID" value="NMH98830.1"/>
    <property type="molecule type" value="Genomic_DNA"/>
</dbReference>
<feature type="domain" description="2Fe-2S ferredoxin-type" evidence="8">
    <location>
        <begin position="249"/>
        <end position="323"/>
    </location>
</feature>
<dbReference type="InterPro" id="IPR036010">
    <property type="entry name" value="2Fe-2S_ferredoxin-like_sf"/>
</dbReference>
<evidence type="ECO:0000313" key="10">
    <source>
        <dbReference type="EMBL" id="NMH98830.1"/>
    </source>
</evidence>
<dbReference type="InterPro" id="IPR017938">
    <property type="entry name" value="Riboflavin_synthase-like_b-brl"/>
</dbReference>
<dbReference type="RefSeq" id="WP_169382287.1">
    <property type="nucleotide sequence ID" value="NZ_JAAXLA010000027.1"/>
</dbReference>
<dbReference type="Pfam" id="PF00111">
    <property type="entry name" value="Fer2"/>
    <property type="match status" value="1"/>
</dbReference>